<dbReference type="AlphaFoldDB" id="A0A3M8AME0"/>
<feature type="binding site" evidence="8">
    <location>
        <position position="316"/>
    </location>
    <ligand>
        <name>substrate</name>
    </ligand>
</feature>
<name>A0A3M8AME0_9MICO</name>
<comment type="catalytic activity">
    <reaction evidence="9">
        <text>Hydrolysis of terminal, non-reducing beta-D-glucosyl residues with release of beta-D-glucose.</text>
        <dbReference type="EC" id="3.2.1.21"/>
    </reaction>
</comment>
<evidence type="ECO:0000256" key="1">
    <source>
        <dbReference type="ARBA" id="ARBA00010838"/>
    </source>
</evidence>
<evidence type="ECO:0000256" key="6">
    <source>
        <dbReference type="ARBA" id="ARBA00023326"/>
    </source>
</evidence>
<dbReference type="Proteomes" id="UP000275048">
    <property type="component" value="Unassembled WGS sequence"/>
</dbReference>
<feature type="binding site" evidence="8">
    <location>
        <position position="141"/>
    </location>
    <ligand>
        <name>substrate</name>
    </ligand>
</feature>
<evidence type="ECO:0000313" key="10">
    <source>
        <dbReference type="EMBL" id="RNB52366.1"/>
    </source>
</evidence>
<dbReference type="PANTHER" id="PTHR10353">
    <property type="entry name" value="GLYCOSYL HYDROLASE"/>
    <property type="match status" value="1"/>
</dbReference>
<dbReference type="Gene3D" id="3.20.20.80">
    <property type="entry name" value="Glycosidases"/>
    <property type="match status" value="1"/>
</dbReference>
<evidence type="ECO:0000256" key="2">
    <source>
        <dbReference type="ARBA" id="ARBA00022801"/>
    </source>
</evidence>
<evidence type="ECO:0000256" key="9">
    <source>
        <dbReference type="RuleBase" id="RU361175"/>
    </source>
</evidence>
<dbReference type="InterPro" id="IPR017853">
    <property type="entry name" value="GH"/>
</dbReference>
<dbReference type="InterPro" id="IPR001360">
    <property type="entry name" value="Glyco_hydro_1"/>
</dbReference>
<comment type="caution">
    <text evidence="10">The sequence shown here is derived from an EMBL/GenBank/DDBJ whole genome shotgun (WGS) entry which is preliminary data.</text>
</comment>
<protein>
    <recommendedName>
        <fullName evidence="9">Beta-glucosidase</fullName>
        <ecNumber evidence="9">3.2.1.21</ecNumber>
    </recommendedName>
</protein>
<keyword evidence="2 9" id="KW-0378">Hydrolase</keyword>
<dbReference type="PRINTS" id="PR00131">
    <property type="entry name" value="GLHYDRLASE1"/>
</dbReference>
<keyword evidence="4" id="KW-0119">Carbohydrate metabolism</keyword>
<dbReference type="OrthoDB" id="9765195at2"/>
<evidence type="ECO:0000256" key="7">
    <source>
        <dbReference type="PIRSR" id="PIRSR617736-1"/>
    </source>
</evidence>
<dbReference type="NCBIfam" id="TIGR03356">
    <property type="entry name" value="BGL"/>
    <property type="match status" value="1"/>
</dbReference>
<feature type="binding site" evidence="8">
    <location>
        <position position="420"/>
    </location>
    <ligand>
        <name>substrate</name>
    </ligand>
</feature>
<feature type="active site" description="Nucleophile" evidence="7">
    <location>
        <position position="373"/>
    </location>
</feature>
<dbReference type="PANTHER" id="PTHR10353:SF36">
    <property type="entry name" value="LP05116P"/>
    <property type="match status" value="1"/>
</dbReference>
<keyword evidence="3" id="KW-0136">Cellulose degradation</keyword>
<evidence type="ECO:0000256" key="4">
    <source>
        <dbReference type="ARBA" id="ARBA00023277"/>
    </source>
</evidence>
<evidence type="ECO:0000313" key="11">
    <source>
        <dbReference type="Proteomes" id="UP000275048"/>
    </source>
</evidence>
<evidence type="ECO:0000256" key="8">
    <source>
        <dbReference type="PIRSR" id="PIRSR617736-2"/>
    </source>
</evidence>
<dbReference type="GO" id="GO:0005829">
    <property type="term" value="C:cytosol"/>
    <property type="evidence" value="ECO:0007669"/>
    <property type="project" value="TreeGrafter"/>
</dbReference>
<dbReference type="EC" id="3.2.1.21" evidence="9"/>
<dbReference type="Pfam" id="PF00232">
    <property type="entry name" value="Glyco_hydro_1"/>
    <property type="match status" value="1"/>
</dbReference>
<dbReference type="GO" id="GO:0030245">
    <property type="term" value="P:cellulose catabolic process"/>
    <property type="evidence" value="ECO:0007669"/>
    <property type="project" value="UniProtKB-KW"/>
</dbReference>
<proteinExistence type="inferred from homology"/>
<dbReference type="SUPFAM" id="SSF51445">
    <property type="entry name" value="(Trans)glycosidases"/>
    <property type="match status" value="1"/>
</dbReference>
<reference evidence="10 11" key="1">
    <citation type="submission" date="2018-10" db="EMBL/GenBank/DDBJ databases">
        <title>Isolation, diversity and antibacterial activity of antinobacteria from the wheat rhizosphere soil.</title>
        <authorList>
            <person name="Sun T."/>
        </authorList>
    </citation>
    <scope>NUCLEOTIDE SEQUENCE [LARGE SCALE GENOMIC DNA]</scope>
    <source>
        <strain evidence="10 11">SJ-23</strain>
    </source>
</reference>
<feature type="binding site" evidence="8">
    <location>
        <position position="185"/>
    </location>
    <ligand>
        <name>substrate</name>
    </ligand>
</feature>
<gene>
    <name evidence="10" type="ORF">EDM22_01285</name>
</gene>
<dbReference type="InterPro" id="IPR017736">
    <property type="entry name" value="Glyco_hydro_1_beta-glucosidase"/>
</dbReference>
<feature type="binding site" evidence="8">
    <location>
        <position position="40"/>
    </location>
    <ligand>
        <name>substrate</name>
    </ligand>
</feature>
<dbReference type="RefSeq" id="WP_122935203.1">
    <property type="nucleotide sequence ID" value="NZ_JBHSNT010000007.1"/>
</dbReference>
<dbReference type="FunFam" id="3.20.20.80:FF:000004">
    <property type="entry name" value="Beta-glucosidase 6-phospho-beta-glucosidase"/>
    <property type="match status" value="1"/>
</dbReference>
<keyword evidence="5 9" id="KW-0326">Glycosidase</keyword>
<keyword evidence="11" id="KW-1185">Reference proteome</keyword>
<keyword evidence="6" id="KW-0624">Polysaccharide degradation</keyword>
<organism evidence="10 11">
    <name type="scientific">Agromyces tardus</name>
    <dbReference type="NCBI Taxonomy" id="2583849"/>
    <lineage>
        <taxon>Bacteria</taxon>
        <taxon>Bacillati</taxon>
        <taxon>Actinomycetota</taxon>
        <taxon>Actinomycetes</taxon>
        <taxon>Micrococcales</taxon>
        <taxon>Microbacteriaceae</taxon>
        <taxon>Agromyces</taxon>
    </lineage>
</organism>
<dbReference type="EMBL" id="RHHB01000001">
    <property type="protein sequence ID" value="RNB52366.1"/>
    <property type="molecule type" value="Genomic_DNA"/>
</dbReference>
<feature type="active site" description="Proton donor" evidence="7">
    <location>
        <position position="186"/>
    </location>
</feature>
<comment type="similarity">
    <text evidence="1 9">Belongs to the glycosyl hydrolase 1 family.</text>
</comment>
<dbReference type="GO" id="GO:0008422">
    <property type="term" value="F:beta-glucosidase activity"/>
    <property type="evidence" value="ECO:0007669"/>
    <property type="project" value="UniProtKB-EC"/>
</dbReference>
<sequence>MPIPSPRQQSRLDAQPTLATDRLAILPGDFRLGVSTAAYQIEGAANEGGRGASIWDTFAHTPGLTANGDTGDVACDHYHRWRDDLDLMADLGIRDYRLSVSWSRLQPSGTGALNPVAVAFYRSLLGGLRERGIRPLVTLYHWDLPQPLEDAGGWPVRATAERFADYAVRTIDALGDLADDWITLNEPWCSAILGYHAGAHAPGRRNWADAIAAAHHLNLAHGLAVAAIRASHPSARVGIANIVTDIRPHSDAVDDLAAAARLDAASNRVFLDPVYLGDYSEEVRNVLGSAGLDAAIRAGDLEVIAARTDFAGINHYQRVIARHDDEGGPLRVRETPAEPATTSFGWSVIPESLTAVLTRVAREFTPLPILVTENGASYHDYVDPDGDVVDLERVAYFRGYLAAVVDAVEQGADVRGYYAWSFLDNFEWAEGYGKRFGMVFVDYASQRRIPKLSAHWYQRLIAERMSQLEPIDATR</sequence>
<feature type="binding site" evidence="8">
    <location>
        <begin position="427"/>
        <end position="428"/>
    </location>
    <ligand>
        <name>substrate</name>
    </ligand>
</feature>
<accession>A0A3M8AME0</accession>
<evidence type="ECO:0000256" key="5">
    <source>
        <dbReference type="ARBA" id="ARBA00023295"/>
    </source>
</evidence>
<evidence type="ECO:0000256" key="3">
    <source>
        <dbReference type="ARBA" id="ARBA00023001"/>
    </source>
</evidence>